<comment type="cofactor">
    <cofactor evidence="1">
        <name>Mn(2+)</name>
        <dbReference type="ChEBI" id="CHEBI:29035"/>
    </cofactor>
</comment>
<dbReference type="CDD" id="cd03426">
    <property type="entry name" value="NUDIX_CoAse_Nudt7"/>
    <property type="match status" value="1"/>
</dbReference>
<dbReference type="InterPro" id="IPR015797">
    <property type="entry name" value="NUDIX_hydrolase-like_dom_sf"/>
</dbReference>
<comment type="caution">
    <text evidence="8">The sequence shown here is derived from an EMBL/GenBank/DDBJ whole genome shotgun (WGS) entry which is preliminary data.</text>
</comment>
<dbReference type="Pfam" id="PF00293">
    <property type="entry name" value="NUDIX"/>
    <property type="match status" value="1"/>
</dbReference>
<dbReference type="PANTHER" id="PTHR12992:SF11">
    <property type="entry name" value="MITOCHONDRIAL COENZYME A DIPHOSPHATASE NUDT8"/>
    <property type="match status" value="1"/>
</dbReference>
<dbReference type="EMBL" id="BAAAZD010000002">
    <property type="protein sequence ID" value="GAA4006784.1"/>
    <property type="molecule type" value="Genomic_DNA"/>
</dbReference>
<sequence length="193" mass="20978">MTLADRLRAALEAPAPGDLLPGDLLDGEEGDDVAAAVLVAITRRPEPGVLLTVRREHLRTHAGQVAFPGGRVDPEDADIAAAALREAEEEIGLPRSAVTVWGMADPYRTVTGYRVIPVVGEVDADLPLLAHEQEVADLFEAPLAFLLDPANQRRMSADFRGARRHYYEIAWEGRRIWGATAAMLVNLTRRLGA</sequence>
<evidence type="ECO:0000313" key="8">
    <source>
        <dbReference type="EMBL" id="GAA4006784.1"/>
    </source>
</evidence>
<feature type="domain" description="Nudix hydrolase" evidence="7">
    <location>
        <begin position="32"/>
        <end position="163"/>
    </location>
</feature>
<protein>
    <recommendedName>
        <fullName evidence="7">Nudix hydrolase domain-containing protein</fullName>
    </recommendedName>
</protein>
<dbReference type="Proteomes" id="UP001501310">
    <property type="component" value="Unassembled WGS sequence"/>
</dbReference>
<dbReference type="Gene3D" id="3.90.79.10">
    <property type="entry name" value="Nucleoside Triphosphate Pyrophosphohydrolase"/>
    <property type="match status" value="1"/>
</dbReference>
<evidence type="ECO:0000256" key="2">
    <source>
        <dbReference type="ARBA" id="ARBA00001946"/>
    </source>
</evidence>
<evidence type="ECO:0000259" key="7">
    <source>
        <dbReference type="PROSITE" id="PS51462"/>
    </source>
</evidence>
<dbReference type="PANTHER" id="PTHR12992">
    <property type="entry name" value="NUDIX HYDROLASE"/>
    <property type="match status" value="1"/>
</dbReference>
<keyword evidence="9" id="KW-1185">Reference proteome</keyword>
<organism evidence="8 9">
    <name type="scientific">Sphingomonas humi</name>
    <dbReference type="NCBI Taxonomy" id="335630"/>
    <lineage>
        <taxon>Bacteria</taxon>
        <taxon>Pseudomonadati</taxon>
        <taxon>Pseudomonadota</taxon>
        <taxon>Alphaproteobacteria</taxon>
        <taxon>Sphingomonadales</taxon>
        <taxon>Sphingomonadaceae</taxon>
        <taxon>Sphingomonas</taxon>
    </lineage>
</organism>
<dbReference type="InterPro" id="IPR045121">
    <property type="entry name" value="CoAse"/>
</dbReference>
<accession>A0ABP7S5V3</accession>
<dbReference type="InterPro" id="IPR000086">
    <property type="entry name" value="NUDIX_hydrolase_dom"/>
</dbReference>
<dbReference type="SUPFAM" id="SSF55811">
    <property type="entry name" value="Nudix"/>
    <property type="match status" value="1"/>
</dbReference>
<proteinExistence type="predicted"/>
<reference evidence="9" key="1">
    <citation type="journal article" date="2019" name="Int. J. Syst. Evol. Microbiol.">
        <title>The Global Catalogue of Microorganisms (GCM) 10K type strain sequencing project: providing services to taxonomists for standard genome sequencing and annotation.</title>
        <authorList>
            <consortium name="The Broad Institute Genomics Platform"/>
            <consortium name="The Broad Institute Genome Sequencing Center for Infectious Disease"/>
            <person name="Wu L."/>
            <person name="Ma J."/>
        </authorList>
    </citation>
    <scope>NUCLEOTIDE SEQUENCE [LARGE SCALE GENOMIC DNA]</scope>
    <source>
        <strain evidence="9">JCM 16603</strain>
    </source>
</reference>
<evidence type="ECO:0000256" key="5">
    <source>
        <dbReference type="ARBA" id="ARBA00022842"/>
    </source>
</evidence>
<comment type="cofactor">
    <cofactor evidence="2">
        <name>Mg(2+)</name>
        <dbReference type="ChEBI" id="CHEBI:18420"/>
    </cofactor>
</comment>
<dbReference type="PROSITE" id="PS51462">
    <property type="entry name" value="NUDIX"/>
    <property type="match status" value="1"/>
</dbReference>
<dbReference type="RefSeq" id="WP_344710086.1">
    <property type="nucleotide sequence ID" value="NZ_BAAAZD010000002.1"/>
</dbReference>
<keyword evidence="5" id="KW-0460">Magnesium</keyword>
<keyword evidence="3" id="KW-0479">Metal-binding</keyword>
<name>A0ABP7S5V3_9SPHN</name>
<evidence type="ECO:0000313" key="9">
    <source>
        <dbReference type="Proteomes" id="UP001501310"/>
    </source>
</evidence>
<evidence type="ECO:0000256" key="4">
    <source>
        <dbReference type="ARBA" id="ARBA00022801"/>
    </source>
</evidence>
<gene>
    <name evidence="8" type="ORF">GCM10022211_19620</name>
</gene>
<evidence type="ECO:0000256" key="6">
    <source>
        <dbReference type="ARBA" id="ARBA00023211"/>
    </source>
</evidence>
<keyword evidence="6" id="KW-0464">Manganese</keyword>
<keyword evidence="4" id="KW-0378">Hydrolase</keyword>
<dbReference type="NCBIfam" id="NF007980">
    <property type="entry name" value="PRK10707.1"/>
    <property type="match status" value="1"/>
</dbReference>
<evidence type="ECO:0000256" key="3">
    <source>
        <dbReference type="ARBA" id="ARBA00022723"/>
    </source>
</evidence>
<evidence type="ECO:0000256" key="1">
    <source>
        <dbReference type="ARBA" id="ARBA00001936"/>
    </source>
</evidence>